<feature type="chain" id="PRO_5040333660" evidence="1">
    <location>
        <begin position="23"/>
        <end position="107"/>
    </location>
</feature>
<keyword evidence="1" id="KW-0732">Signal</keyword>
<evidence type="ECO:0000313" key="2">
    <source>
        <dbReference type="EMBL" id="CAG8525746.1"/>
    </source>
</evidence>
<dbReference type="OrthoDB" id="2419552at2759"/>
<proteinExistence type="predicted"/>
<organism evidence="2 3">
    <name type="scientific">Ambispora gerdemannii</name>
    <dbReference type="NCBI Taxonomy" id="144530"/>
    <lineage>
        <taxon>Eukaryota</taxon>
        <taxon>Fungi</taxon>
        <taxon>Fungi incertae sedis</taxon>
        <taxon>Mucoromycota</taxon>
        <taxon>Glomeromycotina</taxon>
        <taxon>Glomeromycetes</taxon>
        <taxon>Archaeosporales</taxon>
        <taxon>Ambisporaceae</taxon>
        <taxon>Ambispora</taxon>
    </lineage>
</organism>
<evidence type="ECO:0000256" key="1">
    <source>
        <dbReference type="SAM" id="SignalP"/>
    </source>
</evidence>
<protein>
    <submittedName>
        <fullName evidence="2">4498_t:CDS:1</fullName>
    </submittedName>
</protein>
<dbReference type="AlphaFoldDB" id="A0A9N9AEM2"/>
<feature type="signal peptide" evidence="1">
    <location>
        <begin position="1"/>
        <end position="22"/>
    </location>
</feature>
<reference evidence="2" key="1">
    <citation type="submission" date="2021-06" db="EMBL/GenBank/DDBJ databases">
        <authorList>
            <person name="Kallberg Y."/>
            <person name="Tangrot J."/>
            <person name="Rosling A."/>
        </authorList>
    </citation>
    <scope>NUCLEOTIDE SEQUENCE</scope>
    <source>
        <strain evidence="2">MT106</strain>
    </source>
</reference>
<gene>
    <name evidence="2" type="ORF">AGERDE_LOCUS5467</name>
</gene>
<dbReference type="EMBL" id="CAJVPL010000740">
    <property type="protein sequence ID" value="CAG8525746.1"/>
    <property type="molecule type" value="Genomic_DNA"/>
</dbReference>
<keyword evidence="3" id="KW-1185">Reference proteome</keyword>
<dbReference type="Proteomes" id="UP000789831">
    <property type="component" value="Unassembled WGS sequence"/>
</dbReference>
<name>A0A9N9AEM2_9GLOM</name>
<accession>A0A9N9AEM2</accession>
<comment type="caution">
    <text evidence="2">The sequence shown here is derived from an EMBL/GenBank/DDBJ whole genome shotgun (WGS) entry which is preliminary data.</text>
</comment>
<sequence length="107" mass="11569">MKLQTIVLFLTASLASVIHTQACTVVYRGMYTHETGDVGGGCFGTDPSDPITYVETRPNPARPPVVCYVFYEDYGCNGKVVHPFDCAYSHPPGIIAKSVRITCPPGT</sequence>
<evidence type="ECO:0000313" key="3">
    <source>
        <dbReference type="Proteomes" id="UP000789831"/>
    </source>
</evidence>